<gene>
    <name evidence="1" type="primary">yjcQ</name>
    <name evidence="1" type="ORF">SAMEA4384403_02008</name>
</gene>
<dbReference type="AlphaFoldDB" id="A0A239ZWJ2"/>
<evidence type="ECO:0000313" key="2">
    <source>
        <dbReference type="Proteomes" id="UP000242084"/>
    </source>
</evidence>
<accession>A0A239ZWJ2</accession>
<dbReference type="InterPro" id="IPR036388">
    <property type="entry name" value="WH-like_DNA-bd_sf"/>
</dbReference>
<reference evidence="1 2" key="1">
    <citation type="submission" date="2017-06" db="EMBL/GenBank/DDBJ databases">
        <authorList>
            <consortium name="Pathogen Informatics"/>
        </authorList>
    </citation>
    <scope>NUCLEOTIDE SEQUENCE [LARGE SCALE GENOMIC DNA]</scope>
    <source>
        <strain evidence="1 2">NCTC13839</strain>
    </source>
</reference>
<dbReference type="InterPro" id="IPR036390">
    <property type="entry name" value="WH_DNA-bd_sf"/>
</dbReference>
<keyword evidence="2" id="KW-1185">Reference proteome</keyword>
<dbReference type="Gene3D" id="1.10.10.10">
    <property type="entry name" value="Winged helix-like DNA-binding domain superfamily/Winged helix DNA-binding domain"/>
    <property type="match status" value="1"/>
</dbReference>
<name>A0A239ZWJ2_9STAP</name>
<dbReference type="EMBL" id="LT906462">
    <property type="protein sequence ID" value="SNV75377.1"/>
    <property type="molecule type" value="Genomic_DNA"/>
</dbReference>
<protein>
    <submittedName>
        <fullName evidence="1">YjcQ protein</fullName>
    </submittedName>
</protein>
<sequence>MNKQKLRYAMLKEINKGKIRITAEDFDIEQDDFTEQAFFLKREGYITGYSKGDNLIWFDKGITWITESGEKYLRDNSALGKSYNLAKEIRDWIK</sequence>
<dbReference type="InterPro" id="IPR018597">
    <property type="entry name" value="Phage_Tuc2009_YjcQ"/>
</dbReference>
<dbReference type="Proteomes" id="UP000242084">
    <property type="component" value="Chromosome 1"/>
</dbReference>
<dbReference type="SUPFAM" id="SSF46785">
    <property type="entry name" value="Winged helix' DNA-binding domain"/>
    <property type="match status" value="1"/>
</dbReference>
<dbReference type="RefSeq" id="WP_095089131.1">
    <property type="nucleotide sequence ID" value="NZ_BMDM01000001.1"/>
</dbReference>
<organism evidence="1 2">
    <name type="scientific">Mammaliicoccus stepanovicii</name>
    <dbReference type="NCBI Taxonomy" id="643214"/>
    <lineage>
        <taxon>Bacteria</taxon>
        <taxon>Bacillati</taxon>
        <taxon>Bacillota</taxon>
        <taxon>Bacilli</taxon>
        <taxon>Bacillales</taxon>
        <taxon>Staphylococcaceae</taxon>
        <taxon>Mammaliicoccus</taxon>
    </lineage>
</organism>
<dbReference type="OrthoDB" id="2085166at2"/>
<proteinExistence type="predicted"/>
<dbReference type="KEGG" id="sste:SAMEA4384403_2008"/>
<evidence type="ECO:0000313" key="1">
    <source>
        <dbReference type="EMBL" id="SNV75377.1"/>
    </source>
</evidence>
<dbReference type="Pfam" id="PF09639">
    <property type="entry name" value="YjcQ"/>
    <property type="match status" value="1"/>
</dbReference>